<keyword evidence="5 11" id="KW-1133">Transmembrane helix</keyword>
<feature type="transmembrane region" description="Helical" evidence="11">
    <location>
        <begin position="240"/>
        <end position="272"/>
    </location>
</feature>
<feature type="domain" description="Ion transport" evidence="12">
    <location>
        <begin position="145"/>
        <end position="396"/>
    </location>
</feature>
<evidence type="ECO:0000259" key="12">
    <source>
        <dbReference type="Pfam" id="PF00520"/>
    </source>
</evidence>
<comment type="subcellular location">
    <subcellularLocation>
        <location evidence="1">Membrane</location>
        <topology evidence="1">Multi-pass membrane protein</topology>
    </subcellularLocation>
</comment>
<dbReference type="Pfam" id="PF00520">
    <property type="entry name" value="Ion_trans"/>
    <property type="match status" value="1"/>
</dbReference>
<evidence type="ECO:0000313" key="14">
    <source>
        <dbReference type="Proteomes" id="UP001497525"/>
    </source>
</evidence>
<feature type="transmembrane region" description="Helical" evidence="11">
    <location>
        <begin position="147"/>
        <end position="165"/>
    </location>
</feature>
<evidence type="ECO:0000256" key="6">
    <source>
        <dbReference type="ARBA" id="ARBA00023043"/>
    </source>
</evidence>
<dbReference type="Proteomes" id="UP001497525">
    <property type="component" value="Unassembled WGS sequence"/>
</dbReference>
<keyword evidence="10" id="KW-0407">Ion channel</keyword>
<evidence type="ECO:0000256" key="3">
    <source>
        <dbReference type="ARBA" id="ARBA00022692"/>
    </source>
</evidence>
<name>A0AAV2TVR3_CALDB</name>
<dbReference type="PANTHER" id="PTHR47143">
    <property type="entry name" value="TRANSIENT RECEPTOR POTENTIAL CATION CHANNEL PROTEIN PAINLESS"/>
    <property type="match status" value="1"/>
</dbReference>
<dbReference type="AlphaFoldDB" id="A0AAV2TVR3"/>
<evidence type="ECO:0000256" key="5">
    <source>
        <dbReference type="ARBA" id="ARBA00022989"/>
    </source>
</evidence>
<evidence type="ECO:0000256" key="1">
    <source>
        <dbReference type="ARBA" id="ARBA00004141"/>
    </source>
</evidence>
<evidence type="ECO:0000256" key="11">
    <source>
        <dbReference type="SAM" id="Phobius"/>
    </source>
</evidence>
<keyword evidence="4" id="KW-0677">Repeat</keyword>
<keyword evidence="6" id="KW-0040">ANK repeat</keyword>
<dbReference type="GO" id="GO:0005216">
    <property type="term" value="F:monoatomic ion channel activity"/>
    <property type="evidence" value="ECO:0007669"/>
    <property type="project" value="InterPro"/>
</dbReference>
<evidence type="ECO:0000256" key="9">
    <source>
        <dbReference type="ARBA" id="ARBA00023180"/>
    </source>
</evidence>
<organism evidence="13 14">
    <name type="scientific">Calicophoron daubneyi</name>
    <name type="common">Rumen fluke</name>
    <name type="synonym">Paramphistomum daubneyi</name>
    <dbReference type="NCBI Taxonomy" id="300641"/>
    <lineage>
        <taxon>Eukaryota</taxon>
        <taxon>Metazoa</taxon>
        <taxon>Spiralia</taxon>
        <taxon>Lophotrochozoa</taxon>
        <taxon>Platyhelminthes</taxon>
        <taxon>Trematoda</taxon>
        <taxon>Digenea</taxon>
        <taxon>Plagiorchiida</taxon>
        <taxon>Pronocephalata</taxon>
        <taxon>Paramphistomoidea</taxon>
        <taxon>Paramphistomidae</taxon>
        <taxon>Calicophoron</taxon>
    </lineage>
</organism>
<sequence length="521" mass="59425">MLENTPQCPIDGFIRDMPTMCGLVLDQYIKEIGSVNSTDHEIVYDFTILQRPVSANEPPQKDPMRRMKLMVELQRGELLVHPLCTAYLERKWTAYGRWVQLITTTYFAILMAGITSLVVSHNPIRHVETLDRIARCSDLIYTSPKKLYMITVVAAVVLALTCADISIKLWQLFSQRLEYFKEMNNYLEFLLSLLALVYSALTLAGHITHQHSGLGVVVMFLAWFNFLLQMMRFGHVGIFVVMFLNVFATVGKCLIVFSLVFVAFALSFHVLFRIPEYKDFVKLTAEDRAKVEDCFTAHRRFSAMAPNNTENTNVAMELQSFQYIGLSLFKTLMMMLGEYEHTATVIEPLIGDSPITLNFPIITLLLYVAFVFLLPIIIMNLLIGLAVGDIDNVRKSAVHRLISQQVYWLAELEPKLMMVCHAKLYQPYWKRRTKRASASLGMNEKVAEVETGEQTTTYSVLRDLSQHVESVNYQIKLQTVRMAAVVEKLEVKTNEYTLDEGVYPGVLLGANEHSGKQKRKS</sequence>
<evidence type="ECO:0000256" key="8">
    <source>
        <dbReference type="ARBA" id="ARBA00023136"/>
    </source>
</evidence>
<evidence type="ECO:0000256" key="2">
    <source>
        <dbReference type="ARBA" id="ARBA00022448"/>
    </source>
</evidence>
<evidence type="ECO:0000256" key="7">
    <source>
        <dbReference type="ARBA" id="ARBA00023065"/>
    </source>
</evidence>
<feature type="transmembrane region" description="Helical" evidence="11">
    <location>
        <begin position="98"/>
        <end position="119"/>
    </location>
</feature>
<dbReference type="PANTHER" id="PTHR47143:SF1">
    <property type="entry name" value="ION_TRANS DOMAIN-CONTAINING PROTEIN"/>
    <property type="match status" value="1"/>
</dbReference>
<evidence type="ECO:0000256" key="10">
    <source>
        <dbReference type="ARBA" id="ARBA00023303"/>
    </source>
</evidence>
<proteinExistence type="predicted"/>
<protein>
    <recommendedName>
        <fullName evidence="12">Ion transport domain-containing protein</fullName>
    </recommendedName>
</protein>
<feature type="transmembrane region" description="Helical" evidence="11">
    <location>
        <begin position="186"/>
        <end position="205"/>
    </location>
</feature>
<keyword evidence="3 11" id="KW-0812">Transmembrane</keyword>
<keyword evidence="8 11" id="KW-0472">Membrane</keyword>
<keyword evidence="7" id="KW-0406">Ion transport</keyword>
<evidence type="ECO:0000256" key="4">
    <source>
        <dbReference type="ARBA" id="ARBA00022737"/>
    </source>
</evidence>
<keyword evidence="2" id="KW-0813">Transport</keyword>
<accession>A0AAV2TVR3</accession>
<feature type="transmembrane region" description="Helical" evidence="11">
    <location>
        <begin position="364"/>
        <end position="387"/>
    </location>
</feature>
<dbReference type="InterPro" id="IPR005821">
    <property type="entry name" value="Ion_trans_dom"/>
</dbReference>
<gene>
    <name evidence="13" type="ORF">CDAUBV1_LOCUS15208</name>
</gene>
<reference evidence="13" key="1">
    <citation type="submission" date="2024-06" db="EMBL/GenBank/DDBJ databases">
        <authorList>
            <person name="Liu X."/>
            <person name="Lenzi L."/>
            <person name="Haldenby T S."/>
            <person name="Uol C."/>
        </authorList>
    </citation>
    <scope>NUCLEOTIDE SEQUENCE</scope>
</reference>
<comment type="caution">
    <text evidence="13">The sequence shown here is derived from an EMBL/GenBank/DDBJ whole genome shotgun (WGS) entry which is preliminary data.</text>
</comment>
<evidence type="ECO:0000313" key="13">
    <source>
        <dbReference type="EMBL" id="CAL5140036.1"/>
    </source>
</evidence>
<keyword evidence="9" id="KW-0325">Glycoprotein</keyword>
<dbReference type="GO" id="GO:1902495">
    <property type="term" value="C:transmembrane transporter complex"/>
    <property type="evidence" value="ECO:0007669"/>
    <property type="project" value="TreeGrafter"/>
</dbReference>
<dbReference type="InterPro" id="IPR052076">
    <property type="entry name" value="TRP_cation_channel"/>
</dbReference>
<dbReference type="EMBL" id="CAXLJL010000689">
    <property type="protein sequence ID" value="CAL5140036.1"/>
    <property type="molecule type" value="Genomic_DNA"/>
</dbReference>